<dbReference type="InterPro" id="IPR052573">
    <property type="entry name" value="DnaJ_C_subfamily_28"/>
</dbReference>
<dbReference type="PANTHER" id="PTHR39158:SF1">
    <property type="entry name" value="DNAJ HOMOLOG SUBFAMILY C MEMBER 28"/>
    <property type="match status" value="1"/>
</dbReference>
<protein>
    <submittedName>
        <fullName evidence="5">DnaJ homolog subfamily C member 28</fullName>
    </submittedName>
    <submittedName>
        <fullName evidence="3">DnaJ subfamily C member 28</fullName>
    </submittedName>
</protein>
<proteinExistence type="evidence at transcript level"/>
<dbReference type="KEGG" id="ipu:108266152"/>
<dbReference type="PROSITE" id="PS50076">
    <property type="entry name" value="DNAJ_2"/>
    <property type="match status" value="1"/>
</dbReference>
<dbReference type="SUPFAM" id="SSF46565">
    <property type="entry name" value="Chaperone J-domain"/>
    <property type="match status" value="1"/>
</dbReference>
<dbReference type="GeneTree" id="ENSGT00940000154065"/>
<dbReference type="InterPro" id="IPR001623">
    <property type="entry name" value="DnaJ_domain"/>
</dbReference>
<reference evidence="4" key="2">
    <citation type="journal article" date="2016" name="Nat. Commun.">
        <title>The channel catfish genome sequence provides insights into the evolution of scale formation in teleosts.</title>
        <authorList>
            <person name="Liu Z."/>
            <person name="Liu S."/>
            <person name="Yao J."/>
            <person name="Bao L."/>
            <person name="Zhang J."/>
            <person name="Li Y."/>
            <person name="Jiang C."/>
            <person name="Sun L."/>
            <person name="Wang R."/>
            <person name="Zhang Y."/>
            <person name="Zhou T."/>
            <person name="Zeng Q."/>
            <person name="Fu Q."/>
            <person name="Gao S."/>
            <person name="Li N."/>
            <person name="Koren S."/>
            <person name="Jiang Y."/>
            <person name="Zimin A."/>
            <person name="Xu P."/>
            <person name="Phillippy A.M."/>
            <person name="Geng X."/>
            <person name="Song L."/>
            <person name="Sun F."/>
            <person name="Li C."/>
            <person name="Wang X."/>
            <person name="Chen A."/>
            <person name="Jin Y."/>
            <person name="Yuan Z."/>
            <person name="Yang Y."/>
            <person name="Tan S."/>
            <person name="Peatman E."/>
            <person name="Lu J."/>
            <person name="Qin Z."/>
            <person name="Dunham R."/>
            <person name="Li Z."/>
            <person name="Sonstegard T."/>
            <person name="Feng J."/>
            <person name="Danzmann R.G."/>
            <person name="Schroeder S."/>
            <person name="Scheffler B."/>
            <person name="Duke M.V."/>
            <person name="Ballard L."/>
            <person name="Kucuktas H."/>
            <person name="Kaltenboeck L."/>
            <person name="Liu H."/>
            <person name="Armbruster J."/>
            <person name="Xie Y."/>
            <person name="Kirby M.L."/>
            <person name="Tian Y."/>
            <person name="Flanagan M.E."/>
            <person name="Mu W."/>
            <person name="Waldbieser G.C."/>
        </authorList>
    </citation>
    <scope>NUCLEOTIDE SEQUENCE [LARGE SCALE GENOMIC DNA]</scope>
    <source>
        <strain evidence="4">SDA103</strain>
    </source>
</reference>
<dbReference type="RefSeq" id="XP_017324679.1">
    <property type="nucleotide sequence ID" value="XM_017469190.3"/>
</dbReference>
<evidence type="ECO:0000313" key="3">
    <source>
        <dbReference type="EMBL" id="AHH40207.1"/>
    </source>
</evidence>
<keyword evidence="4" id="KW-1185">Reference proteome</keyword>
<reference evidence="5" key="3">
    <citation type="submission" date="2025-04" db="UniProtKB">
        <authorList>
            <consortium name="RefSeq"/>
        </authorList>
    </citation>
    <scope>IDENTIFICATION</scope>
    <source>
        <tissue evidence="5">Blood</tissue>
    </source>
</reference>
<dbReference type="OrthoDB" id="1922282at2759"/>
<dbReference type="InterPro" id="IPR036869">
    <property type="entry name" value="J_dom_sf"/>
</dbReference>
<keyword evidence="1" id="KW-0175">Coiled coil</keyword>
<sequence>MGGFFFFFNKRSTMSCSALLRLYPGDHHRLLCVYSAISLRLLSSRLRHGRGLRESLRLLQLPEEEVSSHAVVKEAYLRMAKLYHPDSGAPTADAALFSHIEEAYRVVLAHLAQQRSISQNNEEEEEKVKGHAPQHRQYLSYEGVGSGTPSQREQQYRQFRINRATDQVLEYRYKIMDKAAAEEGAMVLRDTRLRSKKIQITQAVERMVEDLIQEAMARGDFRNLGGAGKPLSKFEHNPYADPMTHNLNRILIDNGYQPDWIVAKKEIRETVQKMRKRLQEVRVKLGNPMKHSEQIQWKEHCATFSDELTKLNKKVDDFNLIVPLMSWQMVHFNMNREIEKILKADQQHRKEKELEKERKLMEERENTATSQQNSRQGLIMWMQSLLK</sequence>
<dbReference type="GeneID" id="108266152"/>
<evidence type="ECO:0000313" key="4">
    <source>
        <dbReference type="Proteomes" id="UP000221080"/>
    </source>
</evidence>
<dbReference type="PANTHER" id="PTHR39158">
    <property type="entry name" value="OS08G0560600 PROTEIN"/>
    <property type="match status" value="1"/>
</dbReference>
<feature type="domain" description="J" evidence="2">
    <location>
        <begin position="54"/>
        <end position="121"/>
    </location>
</feature>
<dbReference type="Pfam" id="PF09350">
    <property type="entry name" value="DJC28_CD"/>
    <property type="match status" value="1"/>
</dbReference>
<evidence type="ECO:0000313" key="5">
    <source>
        <dbReference type="RefSeq" id="XP_017324679.1"/>
    </source>
</evidence>
<dbReference type="OMA" id="EWISLGK"/>
<name>W5UKL6_ICTPU</name>
<dbReference type="Proteomes" id="UP000221080">
    <property type="component" value="Chromosome 6"/>
</dbReference>
<feature type="coiled-coil region" evidence="1">
    <location>
        <begin position="344"/>
        <end position="371"/>
    </location>
</feature>
<gene>
    <name evidence="3" type="primary">DNAJC28</name>
    <name evidence="5" type="synonym">dnajc28</name>
</gene>
<dbReference type="AlphaFoldDB" id="W5UKL6"/>
<dbReference type="InterPro" id="IPR018961">
    <property type="entry name" value="DnaJ_homolog_subfam-C_membr-28"/>
</dbReference>
<evidence type="ECO:0000259" key="2">
    <source>
        <dbReference type="PROSITE" id="PS50076"/>
    </source>
</evidence>
<dbReference type="CDD" id="cd06257">
    <property type="entry name" value="DnaJ"/>
    <property type="match status" value="1"/>
</dbReference>
<dbReference type="STRING" id="7998.ENSIPUP00000035174"/>
<dbReference type="EMBL" id="JT413325">
    <property type="protein sequence ID" value="AHH40207.1"/>
    <property type="molecule type" value="mRNA"/>
</dbReference>
<accession>W5UKL6</accession>
<dbReference type="Gene3D" id="1.10.287.110">
    <property type="entry name" value="DnaJ domain"/>
    <property type="match status" value="1"/>
</dbReference>
<organism evidence="3">
    <name type="scientific">Ictalurus punctatus</name>
    <name type="common">Channel catfish</name>
    <name type="synonym">Silurus punctatus</name>
    <dbReference type="NCBI Taxonomy" id="7998"/>
    <lineage>
        <taxon>Eukaryota</taxon>
        <taxon>Metazoa</taxon>
        <taxon>Chordata</taxon>
        <taxon>Craniata</taxon>
        <taxon>Vertebrata</taxon>
        <taxon>Euteleostomi</taxon>
        <taxon>Actinopterygii</taxon>
        <taxon>Neopterygii</taxon>
        <taxon>Teleostei</taxon>
        <taxon>Ostariophysi</taxon>
        <taxon>Siluriformes</taxon>
        <taxon>Ictaluridae</taxon>
        <taxon>Ictalurus</taxon>
    </lineage>
</organism>
<reference evidence="3" key="1">
    <citation type="journal article" date="2012" name="BMC Genomics">
        <title>Efficient assembly and annotation of the transcriptome of catfish by RNA-Seq analysis of a doubled haploid homozygote.</title>
        <authorList>
            <person name="Liu S."/>
            <person name="Zhang Y."/>
            <person name="Zhou Z."/>
            <person name="Waldbieser G."/>
            <person name="Sun F."/>
            <person name="Lu J."/>
            <person name="Zhang J."/>
            <person name="Jiang Y."/>
            <person name="Zhang H."/>
            <person name="Wang X."/>
            <person name="Rajendran K.V."/>
            <person name="Khoo L."/>
            <person name="Kucuktas H."/>
            <person name="Peatman E."/>
            <person name="Liu Z."/>
        </authorList>
    </citation>
    <scope>NUCLEOTIDE SEQUENCE</scope>
    <source>
        <tissue evidence="3">Mixed</tissue>
    </source>
</reference>
<evidence type="ECO:0000256" key="1">
    <source>
        <dbReference type="SAM" id="Coils"/>
    </source>
</evidence>
<dbReference type="CTD" id="54943"/>